<dbReference type="Pfam" id="PF02441">
    <property type="entry name" value="Flavoprotein"/>
    <property type="match status" value="1"/>
</dbReference>
<dbReference type="InterPro" id="IPR036551">
    <property type="entry name" value="Flavin_trans-like"/>
</dbReference>
<sequence>MSDTDITVVVSGAPLTGRTPDLVAALGAEGWRPTVVATPAAAAWLDADAVAAVTGEAPRFEFRSPEQAKRGGPPSAVVVCPATFNTINKAATGAADTYALAVVCEALGTGLPMLLVPMVNNKLWGHPAWAGNLMLLRNAGAVLVDIHTGLLEPAAVASGTGGEVVERFEPAWVTAQLKRLLSR</sequence>
<dbReference type="InterPro" id="IPR003382">
    <property type="entry name" value="Flavoprotein"/>
</dbReference>
<evidence type="ECO:0000313" key="3">
    <source>
        <dbReference type="Proteomes" id="UP001230908"/>
    </source>
</evidence>
<dbReference type="EMBL" id="JAVHUY010000062">
    <property type="protein sequence ID" value="MDQ7910745.1"/>
    <property type="molecule type" value="Genomic_DNA"/>
</dbReference>
<evidence type="ECO:0000259" key="1">
    <source>
        <dbReference type="Pfam" id="PF02441"/>
    </source>
</evidence>
<evidence type="ECO:0000313" key="2">
    <source>
        <dbReference type="EMBL" id="MDQ7910745.1"/>
    </source>
</evidence>
<comment type="caution">
    <text evidence="2">The sequence shown here is derived from an EMBL/GenBank/DDBJ whole genome shotgun (WGS) entry which is preliminary data.</text>
</comment>
<gene>
    <name evidence="2" type="ORF">RB614_40255</name>
</gene>
<keyword evidence="3" id="KW-1185">Reference proteome</keyword>
<protein>
    <submittedName>
        <fullName evidence="2">Flavoprotein</fullName>
    </submittedName>
</protein>
<accession>A0ABU0ZX08</accession>
<name>A0ABU0ZX08_9ACTN</name>
<organism evidence="2 3">
    <name type="scientific">Phytohabitans maris</name>
    <dbReference type="NCBI Taxonomy" id="3071409"/>
    <lineage>
        <taxon>Bacteria</taxon>
        <taxon>Bacillati</taxon>
        <taxon>Actinomycetota</taxon>
        <taxon>Actinomycetes</taxon>
        <taxon>Micromonosporales</taxon>
        <taxon>Micromonosporaceae</taxon>
    </lineage>
</organism>
<reference evidence="2 3" key="1">
    <citation type="submission" date="2023-08" db="EMBL/GenBank/DDBJ databases">
        <title>Phytohabitans sansha sp. nov., isolated from marine sediment.</title>
        <authorList>
            <person name="Zhao Y."/>
            <person name="Yi K."/>
        </authorList>
    </citation>
    <scope>NUCLEOTIDE SEQUENCE [LARGE SCALE GENOMIC DNA]</scope>
    <source>
        <strain evidence="2 3">ZYX-F-186</strain>
    </source>
</reference>
<dbReference type="SUPFAM" id="SSF52507">
    <property type="entry name" value="Homo-oligomeric flavin-containing Cys decarboxylases, HFCD"/>
    <property type="match status" value="1"/>
</dbReference>
<feature type="domain" description="Flavoprotein" evidence="1">
    <location>
        <begin position="6"/>
        <end position="134"/>
    </location>
</feature>
<dbReference type="Gene3D" id="3.40.50.1950">
    <property type="entry name" value="Flavin prenyltransferase-like"/>
    <property type="match status" value="1"/>
</dbReference>
<proteinExistence type="predicted"/>
<dbReference type="RefSeq" id="WP_308717988.1">
    <property type="nucleotide sequence ID" value="NZ_JAVHUY010000062.1"/>
</dbReference>
<dbReference type="Proteomes" id="UP001230908">
    <property type="component" value="Unassembled WGS sequence"/>
</dbReference>